<protein>
    <submittedName>
        <fullName evidence="2">Uncharacterized protein</fullName>
    </submittedName>
</protein>
<evidence type="ECO:0000313" key="3">
    <source>
        <dbReference type="Proteomes" id="UP000318521"/>
    </source>
</evidence>
<keyword evidence="1" id="KW-1133">Transmembrane helix</keyword>
<evidence type="ECO:0000256" key="1">
    <source>
        <dbReference type="SAM" id="Phobius"/>
    </source>
</evidence>
<comment type="caution">
    <text evidence="2">The sequence shown here is derived from an EMBL/GenBank/DDBJ whole genome shotgun (WGS) entry which is preliminary data.</text>
</comment>
<proteinExistence type="predicted"/>
<name>A0A553ZXW0_9BACI</name>
<accession>A0A553ZXW0</accession>
<dbReference type="RefSeq" id="WP_143849139.1">
    <property type="nucleotide sequence ID" value="NZ_VLXZ01000007.1"/>
</dbReference>
<keyword evidence="1" id="KW-0812">Transmembrane</keyword>
<feature type="transmembrane region" description="Helical" evidence="1">
    <location>
        <begin position="59"/>
        <end position="77"/>
    </location>
</feature>
<evidence type="ECO:0000313" key="2">
    <source>
        <dbReference type="EMBL" id="TSB46245.1"/>
    </source>
</evidence>
<organism evidence="2 3">
    <name type="scientific">Alkalicoccobacillus porphyridii</name>
    <dbReference type="NCBI Taxonomy" id="2597270"/>
    <lineage>
        <taxon>Bacteria</taxon>
        <taxon>Bacillati</taxon>
        <taxon>Bacillota</taxon>
        <taxon>Bacilli</taxon>
        <taxon>Bacillales</taxon>
        <taxon>Bacillaceae</taxon>
        <taxon>Alkalicoccobacillus</taxon>
    </lineage>
</organism>
<reference evidence="2 3" key="1">
    <citation type="submission" date="2019-07" db="EMBL/GenBank/DDBJ databases">
        <authorList>
            <person name="Park Y.J."/>
            <person name="Jeong S.E."/>
            <person name="Jung H.S."/>
        </authorList>
    </citation>
    <scope>NUCLEOTIDE SEQUENCE [LARGE SCALE GENOMIC DNA]</scope>
    <source>
        <strain evidence="3">P16(2019)</strain>
    </source>
</reference>
<keyword evidence="3" id="KW-1185">Reference proteome</keyword>
<dbReference type="AlphaFoldDB" id="A0A553ZXW0"/>
<sequence>MFYTILLFIGVALLLFILLIFMKQLHISFNVRLLSLVASIGISIATAFMYILFPIGLTIATSIVLILLASLILAARLERESDSQSIQLDLPSIHTSFNQIAVTEESVFPEESSVSLDIEEDSIIVRKQPLVEVGVDESEELMTGRRRRIQDKEES</sequence>
<gene>
    <name evidence="2" type="ORF">FN960_12865</name>
</gene>
<feature type="transmembrane region" description="Helical" evidence="1">
    <location>
        <begin position="6"/>
        <end position="22"/>
    </location>
</feature>
<dbReference type="EMBL" id="VLXZ01000007">
    <property type="protein sequence ID" value="TSB46245.1"/>
    <property type="molecule type" value="Genomic_DNA"/>
</dbReference>
<feature type="transmembrane region" description="Helical" evidence="1">
    <location>
        <begin position="34"/>
        <end position="53"/>
    </location>
</feature>
<keyword evidence="1" id="KW-0472">Membrane</keyword>
<dbReference type="Proteomes" id="UP000318521">
    <property type="component" value="Unassembled WGS sequence"/>
</dbReference>